<feature type="region of interest" description="Disordered" evidence="2">
    <location>
        <begin position="1"/>
        <end position="27"/>
    </location>
</feature>
<feature type="compositionally biased region" description="Low complexity" evidence="2">
    <location>
        <begin position="7"/>
        <end position="24"/>
    </location>
</feature>
<proteinExistence type="predicted"/>
<feature type="compositionally biased region" description="Basic and acidic residues" evidence="2">
    <location>
        <begin position="91"/>
        <end position="100"/>
    </location>
</feature>
<protein>
    <submittedName>
        <fullName evidence="3">OLC1v1024326C1</fullName>
    </submittedName>
</protein>
<reference evidence="3" key="1">
    <citation type="submission" date="2023-03" db="EMBL/GenBank/DDBJ databases">
        <authorList>
            <person name="Julca I."/>
        </authorList>
    </citation>
    <scope>NUCLEOTIDE SEQUENCE</scope>
</reference>
<dbReference type="PANTHER" id="PTHR38378">
    <property type="entry name" value="MYOSIN HEAVY CHAIN-LIKE PROTEIN"/>
    <property type="match status" value="1"/>
</dbReference>
<keyword evidence="1" id="KW-0175">Coiled coil</keyword>
<dbReference type="PANTHER" id="PTHR38378:SF3">
    <property type="entry name" value="MYOSIN HEAVY CHAIN-LIKE PROTEIN"/>
    <property type="match status" value="1"/>
</dbReference>
<evidence type="ECO:0000313" key="3">
    <source>
        <dbReference type="EMBL" id="CAI9089706.1"/>
    </source>
</evidence>
<dbReference type="Proteomes" id="UP001161247">
    <property type="component" value="Chromosome 1"/>
</dbReference>
<sequence>MSKLRVLSSPLLAPSSPSSSSSSPQDCYDDSALEGVAANVKLLLKLIQDHKDACYKHKNDGRRMLRVATMMTILDNVRNRIQKCQFGNKRSEAELRRCNTDPKPQQQVHSPKTPPTDPRRRGGGAGGGGDESSSSSFDEHEKLKKAFNASLAARKSLEIMCSSLGKEKEIMSAELAKKVHEVNEMDEMINDLRAQNETLSEKLKQYASEPNREKRMMTSEAHGNAILQERNRALSDHLQRSLDGYRSLKRKLREAVEENLMAQSTMEEMVGKVKESLTRFRSFKGRIAADSSAAAAIEAEIVHLEEVFDLLQMKVATTKIGQNKKIDYGKQQKSETAISRPYVAV</sequence>
<gene>
    <name evidence="3" type="ORF">OLC1_LOCUS2000</name>
</gene>
<evidence type="ECO:0000256" key="1">
    <source>
        <dbReference type="SAM" id="Coils"/>
    </source>
</evidence>
<dbReference type="AlphaFoldDB" id="A0AAV1C2Z3"/>
<evidence type="ECO:0000256" key="2">
    <source>
        <dbReference type="SAM" id="MobiDB-lite"/>
    </source>
</evidence>
<feature type="coiled-coil region" evidence="1">
    <location>
        <begin position="175"/>
        <end position="209"/>
    </location>
</feature>
<keyword evidence="4" id="KW-1185">Reference proteome</keyword>
<organism evidence="3 4">
    <name type="scientific">Oldenlandia corymbosa var. corymbosa</name>
    <dbReference type="NCBI Taxonomy" id="529605"/>
    <lineage>
        <taxon>Eukaryota</taxon>
        <taxon>Viridiplantae</taxon>
        <taxon>Streptophyta</taxon>
        <taxon>Embryophyta</taxon>
        <taxon>Tracheophyta</taxon>
        <taxon>Spermatophyta</taxon>
        <taxon>Magnoliopsida</taxon>
        <taxon>eudicotyledons</taxon>
        <taxon>Gunneridae</taxon>
        <taxon>Pentapetalae</taxon>
        <taxon>asterids</taxon>
        <taxon>lamiids</taxon>
        <taxon>Gentianales</taxon>
        <taxon>Rubiaceae</taxon>
        <taxon>Rubioideae</taxon>
        <taxon>Spermacoceae</taxon>
        <taxon>Hedyotis-Oldenlandia complex</taxon>
        <taxon>Oldenlandia</taxon>
    </lineage>
</organism>
<evidence type="ECO:0000313" key="4">
    <source>
        <dbReference type="Proteomes" id="UP001161247"/>
    </source>
</evidence>
<accession>A0AAV1C2Z3</accession>
<name>A0AAV1C2Z3_OLDCO</name>
<dbReference type="EMBL" id="OX459118">
    <property type="protein sequence ID" value="CAI9089706.1"/>
    <property type="molecule type" value="Genomic_DNA"/>
</dbReference>
<feature type="region of interest" description="Disordered" evidence="2">
    <location>
        <begin position="91"/>
        <end position="140"/>
    </location>
</feature>